<dbReference type="STRING" id="641691.SAMN05421636_10227"/>
<dbReference type="RefSeq" id="WP_091865699.1">
    <property type="nucleotide sequence ID" value="NZ_FNAO01000002.1"/>
</dbReference>
<organism evidence="1 2">
    <name type="scientific">Pricia antarctica</name>
    <dbReference type="NCBI Taxonomy" id="641691"/>
    <lineage>
        <taxon>Bacteria</taxon>
        <taxon>Pseudomonadati</taxon>
        <taxon>Bacteroidota</taxon>
        <taxon>Flavobacteriia</taxon>
        <taxon>Flavobacteriales</taxon>
        <taxon>Flavobacteriaceae</taxon>
        <taxon>Pricia</taxon>
    </lineage>
</organism>
<dbReference type="Gene3D" id="3.40.720.10">
    <property type="entry name" value="Alkaline Phosphatase, subunit A"/>
    <property type="match status" value="1"/>
</dbReference>
<name>A0A1G6XX28_9FLAO</name>
<accession>A0A1G6XX28</accession>
<protein>
    <submittedName>
        <fullName evidence="1">Uncharacterized protein</fullName>
    </submittedName>
</protein>
<evidence type="ECO:0000313" key="1">
    <source>
        <dbReference type="EMBL" id="SDD82582.1"/>
    </source>
</evidence>
<gene>
    <name evidence="1" type="ORF">SAMN05421636_10227</name>
</gene>
<proteinExistence type="predicted"/>
<keyword evidence="2" id="KW-1185">Reference proteome</keyword>
<dbReference type="SUPFAM" id="SSF53649">
    <property type="entry name" value="Alkaline phosphatase-like"/>
    <property type="match status" value="1"/>
</dbReference>
<dbReference type="EMBL" id="FNAO01000002">
    <property type="protein sequence ID" value="SDD82582.1"/>
    <property type="molecule type" value="Genomic_DNA"/>
</dbReference>
<evidence type="ECO:0000313" key="2">
    <source>
        <dbReference type="Proteomes" id="UP000199109"/>
    </source>
</evidence>
<dbReference type="InterPro" id="IPR017850">
    <property type="entry name" value="Alkaline_phosphatase_core_sf"/>
</dbReference>
<dbReference type="Proteomes" id="UP000199109">
    <property type="component" value="Unassembled WGS sequence"/>
</dbReference>
<dbReference type="AlphaFoldDB" id="A0A1G6XX28"/>
<sequence>MVQRIKDGKFIYSSNFMPFVPQMRYIRYFEIGDIVKQVRSDLSNGKFDSIQKSIFEERTPEFLFNIENDFWETHNLVDNRKYEKLSEKMRKELDADILKSRDVMFFPEYEIGLISKSVTPYEFRLDKKRYPLKEIYGAASLSGKRGNC</sequence>
<reference evidence="1 2" key="1">
    <citation type="submission" date="2016-10" db="EMBL/GenBank/DDBJ databases">
        <authorList>
            <person name="de Groot N.N."/>
        </authorList>
    </citation>
    <scope>NUCLEOTIDE SEQUENCE [LARGE SCALE GENOMIC DNA]</scope>
    <source>
        <strain evidence="1 2">DSM 23421</strain>
    </source>
</reference>